<proteinExistence type="predicted"/>
<reference evidence="1 2" key="1">
    <citation type="submission" date="2015-01" db="EMBL/GenBank/DDBJ databases">
        <title>Evolution of Trichinella species and genotypes.</title>
        <authorList>
            <person name="Korhonen P.K."/>
            <person name="Edoardo P."/>
            <person name="Giuseppe L.R."/>
            <person name="Gasser R.B."/>
        </authorList>
    </citation>
    <scope>NUCLEOTIDE SEQUENCE [LARGE SCALE GENOMIC DNA]</scope>
    <source>
        <strain evidence="1">ISS2496</strain>
    </source>
</reference>
<sequence>MCRGIPVHYQLGILNFYPCRSCCIYEFDVAEDDSSTFLPGVFDGCTIVPSTPMGRYRPVWLPLT</sequence>
<dbReference type="EMBL" id="JYDQ01000310">
    <property type="protein sequence ID" value="KRY08778.1"/>
    <property type="molecule type" value="Genomic_DNA"/>
</dbReference>
<evidence type="ECO:0000313" key="1">
    <source>
        <dbReference type="EMBL" id="KRY08778.1"/>
    </source>
</evidence>
<gene>
    <name evidence="1" type="ORF">T12_12549</name>
</gene>
<organism evidence="1 2">
    <name type="scientific">Trichinella patagoniensis</name>
    <dbReference type="NCBI Taxonomy" id="990121"/>
    <lineage>
        <taxon>Eukaryota</taxon>
        <taxon>Metazoa</taxon>
        <taxon>Ecdysozoa</taxon>
        <taxon>Nematoda</taxon>
        <taxon>Enoplea</taxon>
        <taxon>Dorylaimia</taxon>
        <taxon>Trichinellida</taxon>
        <taxon>Trichinellidae</taxon>
        <taxon>Trichinella</taxon>
    </lineage>
</organism>
<evidence type="ECO:0000313" key="2">
    <source>
        <dbReference type="Proteomes" id="UP000054783"/>
    </source>
</evidence>
<comment type="caution">
    <text evidence="1">The sequence shown here is derived from an EMBL/GenBank/DDBJ whole genome shotgun (WGS) entry which is preliminary data.</text>
</comment>
<protein>
    <submittedName>
        <fullName evidence="1">Uncharacterized protein</fullName>
    </submittedName>
</protein>
<dbReference type="AlphaFoldDB" id="A0A0V0Z9R1"/>
<keyword evidence="2" id="KW-1185">Reference proteome</keyword>
<name>A0A0V0Z9R1_9BILA</name>
<accession>A0A0V0Z9R1</accession>
<dbReference type="Proteomes" id="UP000054783">
    <property type="component" value="Unassembled WGS sequence"/>
</dbReference>